<name>A0A150IXS0_9EURY</name>
<evidence type="ECO:0000313" key="2">
    <source>
        <dbReference type="EMBL" id="KYC49769.1"/>
    </source>
</evidence>
<dbReference type="EMBL" id="LNGC01000087">
    <property type="protein sequence ID" value="KYC49769.1"/>
    <property type="molecule type" value="Genomic_DNA"/>
</dbReference>
<proteinExistence type="predicted"/>
<dbReference type="NCBIfam" id="TIGR00270">
    <property type="entry name" value="multiprotein bridging factor aMBF1"/>
    <property type="match status" value="1"/>
</dbReference>
<dbReference type="Proteomes" id="UP000075398">
    <property type="component" value="Unassembled WGS sequence"/>
</dbReference>
<evidence type="ECO:0000259" key="1">
    <source>
        <dbReference type="PROSITE" id="PS50943"/>
    </source>
</evidence>
<gene>
    <name evidence="2" type="ORF">AMQ22_01575</name>
</gene>
<dbReference type="Gene3D" id="1.10.260.40">
    <property type="entry name" value="lambda repressor-like DNA-binding domains"/>
    <property type="match status" value="1"/>
</dbReference>
<dbReference type="STRING" id="1705564.APG08_00934"/>
<comment type="caution">
    <text evidence="2">The sequence shown here is derived from an EMBL/GenBank/DDBJ whole genome shotgun (WGS) entry which is preliminary data.</text>
</comment>
<feature type="domain" description="HTH cro/C1-type" evidence="1">
    <location>
        <begin position="82"/>
        <end position="136"/>
    </location>
</feature>
<dbReference type="InterPro" id="IPR004451">
    <property type="entry name" value="MJ0586"/>
</dbReference>
<organism evidence="2 3">
    <name type="scientific">Candidatus Methanofastidiosum methylothiophilum</name>
    <dbReference type="NCBI Taxonomy" id="1705564"/>
    <lineage>
        <taxon>Archaea</taxon>
        <taxon>Methanobacteriati</taxon>
        <taxon>Methanobacteriota</taxon>
        <taxon>Stenosarchaea group</taxon>
        <taxon>Candidatus Methanofastidiosia</taxon>
        <taxon>Candidatus Methanofastidiosales</taxon>
        <taxon>Candidatus Methanofastidiosaceae</taxon>
        <taxon>Candidatus Methanofastidiosum</taxon>
    </lineage>
</organism>
<reference evidence="2 3" key="1">
    <citation type="journal article" date="2016" name="ISME J.">
        <title>Chasing the elusive Euryarchaeota class WSA2: genomes reveal a uniquely fastidious methyl-reducing methanogen.</title>
        <authorList>
            <person name="Nobu M.K."/>
            <person name="Narihiro T."/>
            <person name="Kuroda K."/>
            <person name="Mei R."/>
            <person name="Liu W.T."/>
        </authorList>
    </citation>
    <scope>NUCLEOTIDE SEQUENCE [LARGE SCALE GENOMIC DNA]</scope>
    <source>
        <strain evidence="2">U1lsi0528_Bin055</strain>
    </source>
</reference>
<dbReference type="SUPFAM" id="SSF47413">
    <property type="entry name" value="lambda repressor-like DNA-binding domains"/>
    <property type="match status" value="1"/>
</dbReference>
<sequence>MICEICGKTIQGKVFNVRVEGANVKVCDKCSRFGTDRQSWSKFGKGPMSSDGVTLPSKPRIGGGSIRPKEEYTLVDDYHLIIKDAREAKGWSQKDLARKMNEKESIIHHIETEGFSLSNELTQKLEKILDIKLKEKSDEGIDISKSKQSLKETTIGDIIKIKKK</sequence>
<dbReference type="InterPro" id="IPR001387">
    <property type="entry name" value="Cro/C1-type_HTH"/>
</dbReference>
<dbReference type="SMART" id="SM00530">
    <property type="entry name" value="HTH_XRE"/>
    <property type="match status" value="1"/>
</dbReference>
<dbReference type="InterPro" id="IPR010982">
    <property type="entry name" value="Lambda_DNA-bd_dom_sf"/>
</dbReference>
<evidence type="ECO:0000313" key="3">
    <source>
        <dbReference type="Proteomes" id="UP000075398"/>
    </source>
</evidence>
<dbReference type="Pfam" id="PF01381">
    <property type="entry name" value="HTH_3"/>
    <property type="match status" value="1"/>
</dbReference>
<dbReference type="CDD" id="cd00093">
    <property type="entry name" value="HTH_XRE"/>
    <property type="match status" value="1"/>
</dbReference>
<accession>A0A150IXS0</accession>
<dbReference type="PROSITE" id="PS50943">
    <property type="entry name" value="HTH_CROC1"/>
    <property type="match status" value="1"/>
</dbReference>
<dbReference type="GO" id="GO:0003677">
    <property type="term" value="F:DNA binding"/>
    <property type="evidence" value="ECO:0007669"/>
    <property type="project" value="InterPro"/>
</dbReference>
<protein>
    <submittedName>
        <fullName evidence="2">Transcription factor</fullName>
    </submittedName>
</protein>
<dbReference type="AlphaFoldDB" id="A0A150IXS0"/>